<comment type="caution">
    <text evidence="7">The sequence shown here is derived from an EMBL/GenBank/DDBJ whole genome shotgun (WGS) entry which is preliminary data.</text>
</comment>
<dbReference type="AlphaFoldDB" id="A0A644YGS1"/>
<dbReference type="PANTHER" id="PTHR12815">
    <property type="entry name" value="SORTING AND ASSEMBLY MACHINERY SAMM50 PROTEIN FAMILY MEMBER"/>
    <property type="match status" value="1"/>
</dbReference>
<dbReference type="GO" id="GO:0019867">
    <property type="term" value="C:outer membrane"/>
    <property type="evidence" value="ECO:0007669"/>
    <property type="project" value="InterPro"/>
</dbReference>
<reference evidence="7" key="1">
    <citation type="submission" date="2019-08" db="EMBL/GenBank/DDBJ databases">
        <authorList>
            <person name="Kucharzyk K."/>
            <person name="Murdoch R.W."/>
            <person name="Higgins S."/>
            <person name="Loffler F."/>
        </authorList>
    </citation>
    <scope>NUCLEOTIDE SEQUENCE</scope>
</reference>
<keyword evidence="5" id="KW-0998">Cell outer membrane</keyword>
<name>A0A644YGS1_9ZZZZ</name>
<comment type="subcellular location">
    <subcellularLocation>
        <location evidence="1">Membrane</location>
    </subcellularLocation>
</comment>
<feature type="domain" description="Bacterial surface antigen (D15)" evidence="6">
    <location>
        <begin position="24"/>
        <end position="328"/>
    </location>
</feature>
<keyword evidence="2" id="KW-0812">Transmembrane</keyword>
<dbReference type="InterPro" id="IPR039910">
    <property type="entry name" value="D15-like"/>
</dbReference>
<evidence type="ECO:0000256" key="1">
    <source>
        <dbReference type="ARBA" id="ARBA00004370"/>
    </source>
</evidence>
<evidence type="ECO:0000256" key="4">
    <source>
        <dbReference type="ARBA" id="ARBA00023136"/>
    </source>
</evidence>
<protein>
    <submittedName>
        <fullName evidence="7">Outer membrane protein assembly factor BamA</fullName>
    </submittedName>
</protein>
<dbReference type="InterPro" id="IPR000184">
    <property type="entry name" value="Bac_surfAg_D15"/>
</dbReference>
<keyword evidence="3" id="KW-0732">Signal</keyword>
<evidence type="ECO:0000256" key="2">
    <source>
        <dbReference type="ARBA" id="ARBA00022692"/>
    </source>
</evidence>
<evidence type="ECO:0000256" key="5">
    <source>
        <dbReference type="ARBA" id="ARBA00023237"/>
    </source>
</evidence>
<gene>
    <name evidence="7" type="primary">bamA_26</name>
    <name evidence="7" type="ORF">SDC9_74209</name>
</gene>
<dbReference type="PANTHER" id="PTHR12815:SF47">
    <property type="entry name" value="TRANSLOCATION AND ASSEMBLY MODULE SUBUNIT TAMA"/>
    <property type="match status" value="1"/>
</dbReference>
<dbReference type="EMBL" id="VSSQ01005062">
    <property type="protein sequence ID" value="MPM27696.1"/>
    <property type="molecule type" value="Genomic_DNA"/>
</dbReference>
<evidence type="ECO:0000313" key="7">
    <source>
        <dbReference type="EMBL" id="MPM27696.1"/>
    </source>
</evidence>
<proteinExistence type="predicted"/>
<organism evidence="7">
    <name type="scientific">bioreactor metagenome</name>
    <dbReference type="NCBI Taxonomy" id="1076179"/>
    <lineage>
        <taxon>unclassified sequences</taxon>
        <taxon>metagenomes</taxon>
        <taxon>ecological metagenomes</taxon>
    </lineage>
</organism>
<evidence type="ECO:0000259" key="6">
    <source>
        <dbReference type="Pfam" id="PF01103"/>
    </source>
</evidence>
<dbReference type="Gene3D" id="2.40.160.50">
    <property type="entry name" value="membrane protein fhac: a member of the omp85/tpsb transporter family"/>
    <property type="match status" value="1"/>
</dbReference>
<dbReference type="Pfam" id="PF01103">
    <property type="entry name" value="Omp85"/>
    <property type="match status" value="1"/>
</dbReference>
<accession>A0A644YGS1</accession>
<keyword evidence="4" id="KW-0472">Membrane</keyword>
<sequence length="328" mass="36827">MDSLFGVIEASSRNFDITNPSNYFRGGGQRVRLQAAFGIERAALNLDFTEPWLFDLPLRLDVSAYMRQSIYEYWTEDRFGGRIGLTRKFFDDFTSATIGYKIEQVNVRKMDHDLSQSTRDQAGRQWVSQFSLVLDRNTLDSMTAPTEGYQVNLLGAISPKILGSTEDFYRGELKAFYAKSFLEKALIWNLGGRIGLVDGFNSKPAPIFERYFLGGGDSLRGFPFRDVSPLDSSGHPEGGQSMVLFTTEMSHPIWDFIRGAIFVDAGGVSASELGFGFSEFNVGAGYGLRIKIPQVPVPIKLDLAYPVLNNQDNVKSRLRFHFNMGFSF</sequence>
<evidence type="ECO:0000256" key="3">
    <source>
        <dbReference type="ARBA" id="ARBA00022729"/>
    </source>
</evidence>